<proteinExistence type="predicted"/>
<dbReference type="PANTHER" id="PTHR21212">
    <property type="entry name" value="BERNARDINELLI-SEIP CONGENITAL LIPODYSTROPHY 2 HOMOLOG BSCL2 PROTEIN"/>
    <property type="match status" value="1"/>
</dbReference>
<accession>A0AAW2KZL0</accession>
<keyword evidence="5" id="KW-0443">Lipid metabolism</keyword>
<evidence type="ECO:0000256" key="6">
    <source>
        <dbReference type="ARBA" id="ARBA00023136"/>
    </source>
</evidence>
<evidence type="ECO:0000256" key="7">
    <source>
        <dbReference type="SAM" id="MobiDB-lite"/>
    </source>
</evidence>
<evidence type="ECO:0000256" key="4">
    <source>
        <dbReference type="ARBA" id="ARBA00022989"/>
    </source>
</evidence>
<feature type="region of interest" description="Disordered" evidence="7">
    <location>
        <begin position="63"/>
        <end position="87"/>
    </location>
</feature>
<sequence>MDDSILERNTADDIDDENNNVLGFTHNHELGSHSFLASLINHSFLVGADKLLMSKKPRPLTVSDFETHSGRDNEASNSSKNGKFKGKYASKQSMKVSGRYKTHAIQTTSLHSRSIDNYCFKSCNDFPLNVVSFLTVLMLKLAGYQISLFLRIFMFPMSFVNVCLMFVLFPFQTMMQMRDQMKKKMLSACSMSYTSVFSFVCSKFKSQKSVIKVVRAVFCTVYVFFVLVVLLVSGFVIGGVLMRNLVERSVHTTETLNFDYTKTSPVATVPITSSLVNGVPSKLYDQMSGSGNLGRRPIPYNHKLQLTVSLALPESDYNTKLGIFQVRVESLSANGKVILGASYPTMLRFKSQPVRIIETLLNSIPLIAGLKSEVQDLKIVMGEFTEGYEPTAWFKVMLEPRAEFQASGSGVPEIYSASLEIESELPQLKRLVWNWRRTMFVWISFASFVVETTFFCCSAGLWCFQEEEQRVQAATRNLGLIRFHGTKEFERGCVVVIRLML</sequence>
<evidence type="ECO:0000256" key="3">
    <source>
        <dbReference type="ARBA" id="ARBA00022824"/>
    </source>
</evidence>
<name>A0AAW2KZL0_9LAMI</name>
<dbReference type="CDD" id="cd23995">
    <property type="entry name" value="Seipin_BSCL2_like"/>
    <property type="match status" value="1"/>
</dbReference>
<evidence type="ECO:0000313" key="9">
    <source>
        <dbReference type="EMBL" id="KAL0311365.1"/>
    </source>
</evidence>
<dbReference type="Pfam" id="PF06775">
    <property type="entry name" value="Seipin"/>
    <property type="match status" value="1"/>
</dbReference>
<comment type="subcellular location">
    <subcellularLocation>
        <location evidence="1">Endoplasmic reticulum membrane</location>
        <topology evidence="1">Multi-pass membrane protein</topology>
    </subcellularLocation>
</comment>
<dbReference type="GO" id="GO:0140042">
    <property type="term" value="P:lipid droplet formation"/>
    <property type="evidence" value="ECO:0007669"/>
    <property type="project" value="UniProtKB-ARBA"/>
</dbReference>
<keyword evidence="3" id="KW-0256">Endoplasmic reticulum</keyword>
<evidence type="ECO:0000256" key="5">
    <source>
        <dbReference type="ARBA" id="ARBA00023098"/>
    </source>
</evidence>
<dbReference type="GO" id="GO:0005789">
    <property type="term" value="C:endoplasmic reticulum membrane"/>
    <property type="evidence" value="ECO:0007669"/>
    <property type="project" value="UniProtKB-SubCell"/>
</dbReference>
<keyword evidence="4 8" id="KW-1133">Transmembrane helix</keyword>
<dbReference type="GO" id="GO:0006629">
    <property type="term" value="P:lipid metabolic process"/>
    <property type="evidence" value="ECO:0007669"/>
    <property type="project" value="UniProtKB-KW"/>
</dbReference>
<evidence type="ECO:0000256" key="2">
    <source>
        <dbReference type="ARBA" id="ARBA00022692"/>
    </source>
</evidence>
<organism evidence="9">
    <name type="scientific">Sesamum angustifolium</name>
    <dbReference type="NCBI Taxonomy" id="2727405"/>
    <lineage>
        <taxon>Eukaryota</taxon>
        <taxon>Viridiplantae</taxon>
        <taxon>Streptophyta</taxon>
        <taxon>Embryophyta</taxon>
        <taxon>Tracheophyta</taxon>
        <taxon>Spermatophyta</taxon>
        <taxon>Magnoliopsida</taxon>
        <taxon>eudicotyledons</taxon>
        <taxon>Gunneridae</taxon>
        <taxon>Pentapetalae</taxon>
        <taxon>asterids</taxon>
        <taxon>lamiids</taxon>
        <taxon>Lamiales</taxon>
        <taxon>Pedaliaceae</taxon>
        <taxon>Sesamum</taxon>
    </lineage>
</organism>
<evidence type="ECO:0000256" key="8">
    <source>
        <dbReference type="SAM" id="Phobius"/>
    </source>
</evidence>
<evidence type="ECO:0000256" key="1">
    <source>
        <dbReference type="ARBA" id="ARBA00004477"/>
    </source>
</evidence>
<gene>
    <name evidence="9" type="ORF">Sangu_2431200</name>
</gene>
<dbReference type="AlphaFoldDB" id="A0AAW2KZL0"/>
<dbReference type="PANTHER" id="PTHR21212:SF6">
    <property type="entry name" value="SEIPIN-2-LIKE"/>
    <property type="match status" value="1"/>
</dbReference>
<feature type="transmembrane region" description="Helical" evidence="8">
    <location>
        <begin position="152"/>
        <end position="171"/>
    </location>
</feature>
<feature type="transmembrane region" description="Helical" evidence="8">
    <location>
        <begin position="220"/>
        <end position="241"/>
    </location>
</feature>
<reference evidence="9" key="2">
    <citation type="journal article" date="2024" name="Plant">
        <title>Genomic evolution and insights into agronomic trait innovations of Sesamum species.</title>
        <authorList>
            <person name="Miao H."/>
            <person name="Wang L."/>
            <person name="Qu L."/>
            <person name="Liu H."/>
            <person name="Sun Y."/>
            <person name="Le M."/>
            <person name="Wang Q."/>
            <person name="Wei S."/>
            <person name="Zheng Y."/>
            <person name="Lin W."/>
            <person name="Duan Y."/>
            <person name="Cao H."/>
            <person name="Xiong S."/>
            <person name="Wang X."/>
            <person name="Wei L."/>
            <person name="Li C."/>
            <person name="Ma Q."/>
            <person name="Ju M."/>
            <person name="Zhao R."/>
            <person name="Li G."/>
            <person name="Mu C."/>
            <person name="Tian Q."/>
            <person name="Mei H."/>
            <person name="Zhang T."/>
            <person name="Gao T."/>
            <person name="Zhang H."/>
        </authorList>
    </citation>
    <scope>NUCLEOTIDE SEQUENCE</scope>
    <source>
        <strain evidence="9">G01</strain>
    </source>
</reference>
<keyword evidence="6 8" id="KW-0472">Membrane</keyword>
<feature type="transmembrane region" description="Helical" evidence="8">
    <location>
        <begin position="439"/>
        <end position="462"/>
    </location>
</feature>
<protein>
    <submittedName>
        <fullName evidence="9">Seipin-3</fullName>
    </submittedName>
</protein>
<dbReference type="EMBL" id="JACGWK010000016">
    <property type="protein sequence ID" value="KAL0311365.1"/>
    <property type="molecule type" value="Genomic_DNA"/>
</dbReference>
<comment type="caution">
    <text evidence="9">The sequence shown here is derived from an EMBL/GenBank/DDBJ whole genome shotgun (WGS) entry which is preliminary data.</text>
</comment>
<feature type="transmembrane region" description="Helical" evidence="8">
    <location>
        <begin position="126"/>
        <end position="146"/>
    </location>
</feature>
<feature type="compositionally biased region" description="Basic and acidic residues" evidence="7">
    <location>
        <begin position="65"/>
        <end position="74"/>
    </location>
</feature>
<keyword evidence="2 8" id="KW-0812">Transmembrane</keyword>
<reference evidence="9" key="1">
    <citation type="submission" date="2020-06" db="EMBL/GenBank/DDBJ databases">
        <authorList>
            <person name="Li T."/>
            <person name="Hu X."/>
            <person name="Zhang T."/>
            <person name="Song X."/>
            <person name="Zhang H."/>
            <person name="Dai N."/>
            <person name="Sheng W."/>
            <person name="Hou X."/>
            <person name="Wei L."/>
        </authorList>
    </citation>
    <scope>NUCLEOTIDE SEQUENCE</scope>
    <source>
        <strain evidence="9">G01</strain>
        <tissue evidence="9">Leaf</tissue>
    </source>
</reference>
<dbReference type="InterPro" id="IPR009617">
    <property type="entry name" value="Seipin"/>
</dbReference>